<feature type="region of interest" description="Disordered" evidence="4">
    <location>
        <begin position="1"/>
        <end position="33"/>
    </location>
</feature>
<dbReference type="Proteomes" id="UP000759537">
    <property type="component" value="Unassembled WGS sequence"/>
</dbReference>
<comment type="caution">
    <text evidence="6">The sequence shown here is derived from an EMBL/GenBank/DDBJ whole genome shotgun (WGS) entry which is preliminary data.</text>
</comment>
<feature type="compositionally biased region" description="Basic and acidic residues" evidence="4">
    <location>
        <begin position="388"/>
        <end position="411"/>
    </location>
</feature>
<dbReference type="OrthoDB" id="10070927at2759"/>
<name>A0A9P5N215_9AGAM</name>
<evidence type="ECO:0000256" key="4">
    <source>
        <dbReference type="SAM" id="MobiDB-lite"/>
    </source>
</evidence>
<keyword evidence="3" id="KW-0175">Coiled coil</keyword>
<feature type="compositionally biased region" description="Low complexity" evidence="4">
    <location>
        <begin position="168"/>
        <end position="178"/>
    </location>
</feature>
<gene>
    <name evidence="6" type="ORF">DFH94DRAFT_842490</name>
</gene>
<evidence type="ECO:0000313" key="7">
    <source>
        <dbReference type="Proteomes" id="UP000759537"/>
    </source>
</evidence>
<dbReference type="EMBL" id="WHVB01000003">
    <property type="protein sequence ID" value="KAF8484640.1"/>
    <property type="molecule type" value="Genomic_DNA"/>
</dbReference>
<feature type="compositionally biased region" description="Low complexity" evidence="4">
    <location>
        <begin position="296"/>
        <end position="307"/>
    </location>
</feature>
<keyword evidence="2" id="KW-0539">Nucleus</keyword>
<proteinExistence type="predicted"/>
<dbReference type="InterPro" id="IPR056513">
    <property type="entry name" value="INO80F"/>
</dbReference>
<sequence length="487" mass="54909">MSRQPSPGPSHFPPSANNRQKSKNYTQGIAAGAEDAKYKTKYRELKKKVKDIEMDNDKLQLKILQSKRNIQRLRLERAILYERLSSRQSFPNTHPTPPAHSYQPPHAQSYGHHQSREAVEPNIVTVDPNDPAAVEWYRSRGIPIRLVTGTDGQPVQVADLAAGPPSTPGGHTPTSVPSRYAPGHRDSRQQAPPPMSSAQHLEPYDRLQSSHNSYPHPSHFRSRSRGAHPSTPLQTLASGYSHPQQVAPEATSPTYREYPPGYPPSERERRVHRSSAYEPSLSRLQPPTQPLPPSHSPSSHSRSPTSSRGSNQVHNHQRMGPGSNIGNYVGSEREHERGEFRDRERDQDWERERGQRPPREWEREREREGSDVVQRGGSPPYANSRSRYAIDDRDGYMSHAREPRGYHHNDAPHLAVSRSLSPRSRSISPPRRSPYYEREGPGMRPQAHGVGIEMDMPRRAPPAHPDGDAERDVDMGDVRDRAPEPAD</sequence>
<dbReference type="GO" id="GO:0005634">
    <property type="term" value="C:nucleus"/>
    <property type="evidence" value="ECO:0007669"/>
    <property type="project" value="UniProtKB-SubCell"/>
</dbReference>
<evidence type="ECO:0000259" key="5">
    <source>
        <dbReference type="Pfam" id="PF24245"/>
    </source>
</evidence>
<feature type="compositionally biased region" description="Basic and acidic residues" evidence="4">
    <location>
        <begin position="465"/>
        <end position="487"/>
    </location>
</feature>
<dbReference type="AlphaFoldDB" id="A0A9P5N215"/>
<reference evidence="6" key="1">
    <citation type="submission" date="2019-10" db="EMBL/GenBank/DDBJ databases">
        <authorList>
            <consortium name="DOE Joint Genome Institute"/>
            <person name="Kuo A."/>
            <person name="Miyauchi S."/>
            <person name="Kiss E."/>
            <person name="Drula E."/>
            <person name="Kohler A."/>
            <person name="Sanchez-Garcia M."/>
            <person name="Andreopoulos B."/>
            <person name="Barry K.W."/>
            <person name="Bonito G."/>
            <person name="Buee M."/>
            <person name="Carver A."/>
            <person name="Chen C."/>
            <person name="Cichocki N."/>
            <person name="Clum A."/>
            <person name="Culley D."/>
            <person name="Crous P.W."/>
            <person name="Fauchery L."/>
            <person name="Girlanda M."/>
            <person name="Hayes R."/>
            <person name="Keri Z."/>
            <person name="LaButti K."/>
            <person name="Lipzen A."/>
            <person name="Lombard V."/>
            <person name="Magnuson J."/>
            <person name="Maillard F."/>
            <person name="Morin E."/>
            <person name="Murat C."/>
            <person name="Nolan M."/>
            <person name="Ohm R."/>
            <person name="Pangilinan J."/>
            <person name="Pereira M."/>
            <person name="Perotto S."/>
            <person name="Peter M."/>
            <person name="Riley R."/>
            <person name="Sitrit Y."/>
            <person name="Stielow B."/>
            <person name="Szollosi G."/>
            <person name="Zifcakova L."/>
            <person name="Stursova M."/>
            <person name="Spatafora J.W."/>
            <person name="Tedersoo L."/>
            <person name="Vaario L.-M."/>
            <person name="Yamada A."/>
            <person name="Yan M."/>
            <person name="Wang P."/>
            <person name="Xu J."/>
            <person name="Bruns T."/>
            <person name="Baldrian P."/>
            <person name="Vilgalys R."/>
            <person name="Henrissat B."/>
            <person name="Grigoriev I.V."/>
            <person name="Hibbett D."/>
            <person name="Nagy L.G."/>
            <person name="Martin F.M."/>
        </authorList>
    </citation>
    <scope>NUCLEOTIDE SEQUENCE</scope>
    <source>
        <strain evidence="6">Prilba</strain>
    </source>
</reference>
<evidence type="ECO:0000256" key="3">
    <source>
        <dbReference type="SAM" id="Coils"/>
    </source>
</evidence>
<comment type="subcellular location">
    <subcellularLocation>
        <location evidence="1">Nucleus</location>
    </subcellularLocation>
</comment>
<evidence type="ECO:0000313" key="6">
    <source>
        <dbReference type="EMBL" id="KAF8484640.1"/>
    </source>
</evidence>
<evidence type="ECO:0000256" key="2">
    <source>
        <dbReference type="ARBA" id="ARBA00023242"/>
    </source>
</evidence>
<protein>
    <recommendedName>
        <fullName evidence="5">INO80 complex subunit F domain-containing protein</fullName>
    </recommendedName>
</protein>
<feature type="compositionally biased region" description="Basic and acidic residues" evidence="4">
    <location>
        <begin position="331"/>
        <end position="370"/>
    </location>
</feature>
<keyword evidence="7" id="KW-1185">Reference proteome</keyword>
<organism evidence="6 7">
    <name type="scientific">Russula ochroleuca</name>
    <dbReference type="NCBI Taxonomy" id="152965"/>
    <lineage>
        <taxon>Eukaryota</taxon>
        <taxon>Fungi</taxon>
        <taxon>Dikarya</taxon>
        <taxon>Basidiomycota</taxon>
        <taxon>Agaricomycotina</taxon>
        <taxon>Agaricomycetes</taxon>
        <taxon>Russulales</taxon>
        <taxon>Russulaceae</taxon>
        <taxon>Russula</taxon>
    </lineage>
</organism>
<reference evidence="6" key="2">
    <citation type="journal article" date="2020" name="Nat. Commun.">
        <title>Large-scale genome sequencing of mycorrhizal fungi provides insights into the early evolution of symbiotic traits.</title>
        <authorList>
            <person name="Miyauchi S."/>
            <person name="Kiss E."/>
            <person name="Kuo A."/>
            <person name="Drula E."/>
            <person name="Kohler A."/>
            <person name="Sanchez-Garcia M."/>
            <person name="Morin E."/>
            <person name="Andreopoulos B."/>
            <person name="Barry K.W."/>
            <person name="Bonito G."/>
            <person name="Buee M."/>
            <person name="Carver A."/>
            <person name="Chen C."/>
            <person name="Cichocki N."/>
            <person name="Clum A."/>
            <person name="Culley D."/>
            <person name="Crous P.W."/>
            <person name="Fauchery L."/>
            <person name="Girlanda M."/>
            <person name="Hayes R.D."/>
            <person name="Keri Z."/>
            <person name="LaButti K."/>
            <person name="Lipzen A."/>
            <person name="Lombard V."/>
            <person name="Magnuson J."/>
            <person name="Maillard F."/>
            <person name="Murat C."/>
            <person name="Nolan M."/>
            <person name="Ohm R.A."/>
            <person name="Pangilinan J."/>
            <person name="Pereira M.F."/>
            <person name="Perotto S."/>
            <person name="Peter M."/>
            <person name="Pfister S."/>
            <person name="Riley R."/>
            <person name="Sitrit Y."/>
            <person name="Stielow J.B."/>
            <person name="Szollosi G."/>
            <person name="Zifcakova L."/>
            <person name="Stursova M."/>
            <person name="Spatafora J.W."/>
            <person name="Tedersoo L."/>
            <person name="Vaario L.M."/>
            <person name="Yamada A."/>
            <person name="Yan M."/>
            <person name="Wang P."/>
            <person name="Xu J."/>
            <person name="Bruns T."/>
            <person name="Baldrian P."/>
            <person name="Vilgalys R."/>
            <person name="Dunand C."/>
            <person name="Henrissat B."/>
            <person name="Grigoriev I.V."/>
            <person name="Hibbett D."/>
            <person name="Nagy L.G."/>
            <person name="Martin F.M."/>
        </authorList>
    </citation>
    <scope>NUCLEOTIDE SEQUENCE</scope>
    <source>
        <strain evidence="6">Prilba</strain>
    </source>
</reference>
<feature type="domain" description="INO80 complex subunit F" evidence="5">
    <location>
        <begin position="38"/>
        <end position="84"/>
    </location>
</feature>
<feature type="compositionally biased region" description="Polar residues" evidence="4">
    <location>
        <begin position="231"/>
        <end position="244"/>
    </location>
</feature>
<feature type="region of interest" description="Disordered" evidence="4">
    <location>
        <begin position="86"/>
        <end position="113"/>
    </location>
</feature>
<feature type="compositionally biased region" description="Pro residues" evidence="4">
    <location>
        <begin position="1"/>
        <end position="12"/>
    </location>
</feature>
<evidence type="ECO:0000256" key="1">
    <source>
        <dbReference type="ARBA" id="ARBA00004123"/>
    </source>
</evidence>
<feature type="compositionally biased region" description="Low complexity" evidence="4">
    <location>
        <begin position="417"/>
        <end position="430"/>
    </location>
</feature>
<dbReference type="Pfam" id="PF24245">
    <property type="entry name" value="INO80F"/>
    <property type="match status" value="1"/>
</dbReference>
<feature type="region of interest" description="Disordered" evidence="4">
    <location>
        <begin position="156"/>
        <end position="487"/>
    </location>
</feature>
<feature type="compositionally biased region" description="Polar residues" evidence="4">
    <location>
        <begin position="15"/>
        <end position="27"/>
    </location>
</feature>
<accession>A0A9P5N215</accession>
<feature type="coiled-coil region" evidence="3">
    <location>
        <begin position="42"/>
        <end position="76"/>
    </location>
</feature>